<protein>
    <submittedName>
        <fullName evidence="1">Uncharacterized protein</fullName>
    </submittedName>
</protein>
<accession>A0A2P4QJ71</accession>
<sequence length="232" mass="27033">MIIGNPSKLSVFSPKNRRNIIVKYCKRSITLQPKQLNYHVEIPFPLLQDEFIFFNTTSKGFELRSTVKLIRWNHNSIDINFDPQLNNESNSLANTEISNNIDINICIISSYSVNLKIDNRKEEYPLNRIGDVLIAPVVSSFQELHIQNQDETPSGKDKYSNMVTRKRNMRHMRNIQKLYVQDQDEAPLRQSKYSSMVTVRRNKRNLIHAITHPTYPIIGNFVDQLRNGSPFL</sequence>
<comment type="caution">
    <text evidence="1">The sequence shown here is derived from an EMBL/GenBank/DDBJ whole genome shotgun (WGS) entry which is preliminary data.</text>
</comment>
<dbReference type="Proteomes" id="UP000018888">
    <property type="component" value="Unassembled WGS sequence"/>
</dbReference>
<name>A0A2P4QJ71_RHIID</name>
<reference evidence="1 2" key="1">
    <citation type="journal article" date="2013" name="Proc. Natl. Acad. Sci. U.S.A.">
        <title>Genome of an arbuscular mycorrhizal fungus provides insight into the oldest plant symbiosis.</title>
        <authorList>
            <person name="Tisserant E."/>
            <person name="Malbreil M."/>
            <person name="Kuo A."/>
            <person name="Kohler A."/>
            <person name="Symeonidi A."/>
            <person name="Balestrini R."/>
            <person name="Charron P."/>
            <person name="Duensing N."/>
            <person name="Frei Dit Frey N."/>
            <person name="Gianinazzi-Pearson V."/>
            <person name="Gilbert L.B."/>
            <person name="Handa Y."/>
            <person name="Herr J.R."/>
            <person name="Hijri M."/>
            <person name="Koul R."/>
            <person name="Kawaguchi M."/>
            <person name="Krajinski F."/>
            <person name="Lammers P.J."/>
            <person name="Masclaux F.G."/>
            <person name="Murat C."/>
            <person name="Morin E."/>
            <person name="Ndikumana S."/>
            <person name="Pagni M."/>
            <person name="Petitpierre D."/>
            <person name="Requena N."/>
            <person name="Rosikiewicz P."/>
            <person name="Riley R."/>
            <person name="Saito K."/>
            <person name="San Clemente H."/>
            <person name="Shapiro H."/>
            <person name="van Tuinen D."/>
            <person name="Becard G."/>
            <person name="Bonfante P."/>
            <person name="Paszkowski U."/>
            <person name="Shachar-Hill Y.Y."/>
            <person name="Tuskan G.A."/>
            <person name="Young P.W."/>
            <person name="Sanders I.R."/>
            <person name="Henrissat B."/>
            <person name="Rensing S.A."/>
            <person name="Grigoriev I.V."/>
            <person name="Corradi N."/>
            <person name="Roux C."/>
            <person name="Martin F."/>
        </authorList>
    </citation>
    <scope>NUCLEOTIDE SEQUENCE [LARGE SCALE GENOMIC DNA]</scope>
    <source>
        <strain evidence="1 2">DAOM 197198</strain>
    </source>
</reference>
<evidence type="ECO:0000313" key="1">
    <source>
        <dbReference type="EMBL" id="POG77656.1"/>
    </source>
</evidence>
<dbReference type="AlphaFoldDB" id="A0A2P4QJ71"/>
<proteinExistence type="predicted"/>
<organism evidence="1 2">
    <name type="scientific">Rhizophagus irregularis (strain DAOM 181602 / DAOM 197198 / MUCL 43194)</name>
    <name type="common">Arbuscular mycorrhizal fungus</name>
    <name type="synonym">Glomus intraradices</name>
    <dbReference type="NCBI Taxonomy" id="747089"/>
    <lineage>
        <taxon>Eukaryota</taxon>
        <taxon>Fungi</taxon>
        <taxon>Fungi incertae sedis</taxon>
        <taxon>Mucoromycota</taxon>
        <taxon>Glomeromycotina</taxon>
        <taxon>Glomeromycetes</taxon>
        <taxon>Glomerales</taxon>
        <taxon>Glomeraceae</taxon>
        <taxon>Rhizophagus</taxon>
    </lineage>
</organism>
<evidence type="ECO:0000313" key="2">
    <source>
        <dbReference type="Proteomes" id="UP000018888"/>
    </source>
</evidence>
<dbReference type="VEuPathDB" id="FungiDB:RhiirFUN_016983"/>
<keyword evidence="2" id="KW-1185">Reference proteome</keyword>
<reference evidence="1 2" key="2">
    <citation type="journal article" date="2018" name="New Phytol.">
        <title>High intraspecific genome diversity in the model arbuscular mycorrhizal symbiont Rhizophagus irregularis.</title>
        <authorList>
            <person name="Chen E.C.H."/>
            <person name="Morin E."/>
            <person name="Beaudet D."/>
            <person name="Noel J."/>
            <person name="Yildirir G."/>
            <person name="Ndikumana S."/>
            <person name="Charron P."/>
            <person name="St-Onge C."/>
            <person name="Giorgi J."/>
            <person name="Kruger M."/>
            <person name="Marton T."/>
            <person name="Ropars J."/>
            <person name="Grigoriev I.V."/>
            <person name="Hainaut M."/>
            <person name="Henrissat B."/>
            <person name="Roux C."/>
            <person name="Martin F."/>
            <person name="Corradi N."/>
        </authorList>
    </citation>
    <scope>NUCLEOTIDE SEQUENCE [LARGE SCALE GENOMIC DNA]</scope>
    <source>
        <strain evidence="1 2">DAOM 197198</strain>
    </source>
</reference>
<gene>
    <name evidence="1" type="ORF">GLOIN_2v1544628</name>
</gene>
<dbReference type="EMBL" id="AUPC02000038">
    <property type="protein sequence ID" value="POG77656.1"/>
    <property type="molecule type" value="Genomic_DNA"/>
</dbReference>